<evidence type="ECO:0008006" key="3">
    <source>
        <dbReference type="Google" id="ProtNLM"/>
    </source>
</evidence>
<protein>
    <recommendedName>
        <fullName evidence="3">ABC transporter permease</fullName>
    </recommendedName>
</protein>
<sequence length="43" mass="4229">MLTTMIAAYAAELRAFRRVVTVAAGTALSLAGAGVLFGGGSVS</sequence>
<dbReference type="EMBL" id="BAABHJ010000001">
    <property type="protein sequence ID" value="GAA4600620.1"/>
    <property type="molecule type" value="Genomic_DNA"/>
</dbReference>
<gene>
    <name evidence="1" type="ORF">GCM10023195_00440</name>
</gene>
<name>A0ABP8T8F3_9ACTN</name>
<evidence type="ECO:0000313" key="1">
    <source>
        <dbReference type="EMBL" id="GAA4600620.1"/>
    </source>
</evidence>
<reference evidence="2" key="1">
    <citation type="journal article" date="2019" name="Int. J. Syst. Evol. Microbiol.">
        <title>The Global Catalogue of Microorganisms (GCM) 10K type strain sequencing project: providing services to taxonomists for standard genome sequencing and annotation.</title>
        <authorList>
            <consortium name="The Broad Institute Genomics Platform"/>
            <consortium name="The Broad Institute Genome Sequencing Center for Infectious Disease"/>
            <person name="Wu L."/>
            <person name="Ma J."/>
        </authorList>
    </citation>
    <scope>NUCLEOTIDE SEQUENCE [LARGE SCALE GENOMIC DNA]</scope>
    <source>
        <strain evidence="2">JCM 17938</strain>
    </source>
</reference>
<comment type="caution">
    <text evidence="1">The sequence shown here is derived from an EMBL/GenBank/DDBJ whole genome shotgun (WGS) entry which is preliminary data.</text>
</comment>
<dbReference type="Proteomes" id="UP001500212">
    <property type="component" value="Unassembled WGS sequence"/>
</dbReference>
<organism evidence="1 2">
    <name type="scientific">Actinoallomurus liliacearum</name>
    <dbReference type="NCBI Taxonomy" id="1080073"/>
    <lineage>
        <taxon>Bacteria</taxon>
        <taxon>Bacillati</taxon>
        <taxon>Actinomycetota</taxon>
        <taxon>Actinomycetes</taxon>
        <taxon>Streptosporangiales</taxon>
        <taxon>Thermomonosporaceae</taxon>
        <taxon>Actinoallomurus</taxon>
    </lineage>
</organism>
<proteinExistence type="predicted"/>
<evidence type="ECO:0000313" key="2">
    <source>
        <dbReference type="Proteomes" id="UP001500212"/>
    </source>
</evidence>
<dbReference type="RefSeq" id="WP_345346183.1">
    <property type="nucleotide sequence ID" value="NZ_BAABHJ010000001.1"/>
</dbReference>
<accession>A0ABP8T8F3</accession>
<keyword evidence="2" id="KW-1185">Reference proteome</keyword>